<sequence>MGGNQLKKLPITAAALGVTMLLASAQGVTAASSSNTKLNTSKTTTQQTKTVVHTLANLAPVKITAKSMVKLTDINILSQDEGSILTYTLTITNGDSKSLDLLDYWSKVKTTSGTIYSTSLMSKDKGKKTLSAGSSTTLTYVAKVAKNVKPSNLIFQVIKWDFSQANYESLKGQFKIPATYLTSTPENQSKTLKVFNTPVKILVNQFAAYSSGDYNYVNIGLNLTNIGYNIFEDPKLKFVIKTANGASYPMSADPSSVEYKIQPQDNKTLNLMAAVPKSMKLEKLELQLVQDDETTKLSLPIATMKLPDVQNKSLAVEPNVEKFVPLGSGKIAVSVRGATVLESFNEHDLSMRLMLRNTSGTTVTIPKYTFEVQTADGYRLPISSQIADNLTLQPLEERVINLSVTIPENVNYQKPQLFMNLPAATDSKESFSYPVGIFDLPELQPVQNMIGQKQYVTTSNGILSFTLSSIQRLPWSDGDLVSAKITVQNTGFKTIMLPSLIGELKLDSAKLTSDTKLIQTQSVGLLGAGMSSELYVVTKIPSYLDFSQLQVTLSEKLSDTVSSAWVQFGNSGGLPEIETIEVGKSYNIATSGRQEEIKINRSFVYTGVSSNLVYAELEVKNMEDHQIDLSQFIGAFKSDTGQTYKATVSQIDTSAGPEEKSIVALWAKIPKTLSTTDMKLVVGEGITDNKLTPLKGEPNGYVNAAAFALTMSPPSANSSLTSLGLFPYTLNVKNVKAALNGSSSVNVTFDYDQTRNMDYAIGEFSHKYLFELVDTTGRTFEKEFTPETDLKVTSGGSASFSFSDLAFEGRKIGNYTLNVYDLFQGQKVKLGSQNFYYDTSEVH</sequence>
<keyword evidence="1" id="KW-0732">Signal</keyword>
<dbReference type="EMBL" id="JADCNN020000034">
    <property type="protein sequence ID" value="MBM6998340.1"/>
    <property type="molecule type" value="Genomic_DNA"/>
</dbReference>
<feature type="chain" id="PRO_5046543046" description="DUF11 domain-containing protein" evidence="1">
    <location>
        <begin position="31"/>
        <end position="843"/>
    </location>
</feature>
<reference evidence="2 3" key="1">
    <citation type="submission" date="2021-01" db="EMBL/GenBank/DDBJ databases">
        <title>Paenibacillus sp.nov. isolated from the rhizosphere soil of tomato plant.</title>
        <authorList>
            <person name="Thin K.K."/>
            <person name="Zhang X."/>
            <person name="He S."/>
        </authorList>
    </citation>
    <scope>NUCLEOTIDE SEQUENCE [LARGE SCALE GENOMIC DNA]</scope>
    <source>
        <strain evidence="2 3">DXFW5</strain>
    </source>
</reference>
<organism evidence="2 3">
    <name type="scientific">Paenibacillus rhizolycopersici</name>
    <dbReference type="NCBI Taxonomy" id="2780073"/>
    <lineage>
        <taxon>Bacteria</taxon>
        <taxon>Bacillati</taxon>
        <taxon>Bacillota</taxon>
        <taxon>Bacilli</taxon>
        <taxon>Bacillales</taxon>
        <taxon>Paenibacillaceae</taxon>
        <taxon>Paenibacillus</taxon>
    </lineage>
</organism>
<evidence type="ECO:0000313" key="2">
    <source>
        <dbReference type="EMBL" id="MBM6998340.1"/>
    </source>
</evidence>
<accession>A0ABS2HEM4</accession>
<evidence type="ECO:0000313" key="3">
    <source>
        <dbReference type="Proteomes" id="UP001516620"/>
    </source>
</evidence>
<evidence type="ECO:0008006" key="4">
    <source>
        <dbReference type="Google" id="ProtNLM"/>
    </source>
</evidence>
<evidence type="ECO:0000256" key="1">
    <source>
        <dbReference type="SAM" id="SignalP"/>
    </source>
</evidence>
<dbReference type="Proteomes" id="UP001516620">
    <property type="component" value="Unassembled WGS sequence"/>
</dbReference>
<protein>
    <recommendedName>
        <fullName evidence="4">DUF11 domain-containing protein</fullName>
    </recommendedName>
</protein>
<proteinExistence type="predicted"/>
<gene>
    <name evidence="2" type="ORF">IM700_021950</name>
</gene>
<comment type="caution">
    <text evidence="2">The sequence shown here is derived from an EMBL/GenBank/DDBJ whole genome shotgun (WGS) entry which is preliminary data.</text>
</comment>
<keyword evidence="3" id="KW-1185">Reference proteome</keyword>
<feature type="signal peptide" evidence="1">
    <location>
        <begin position="1"/>
        <end position="30"/>
    </location>
</feature>
<name>A0ABS2HEM4_9BACL</name>